<keyword evidence="4" id="KW-0410">Iron transport</keyword>
<keyword evidence="17" id="KW-0675">Receptor</keyword>
<comment type="caution">
    <text evidence="17">The sequence shown here is derived from an EMBL/GenBank/DDBJ whole genome shotgun (WGS) entry which is preliminary data.</text>
</comment>
<reference evidence="17 18" key="1">
    <citation type="journal article" date="2011" name="Front. Microbiol.">
        <title>Genomic signatures of strain selection and enhancement in Bacillus atrophaeus var. globigii, a historical biowarfare simulant.</title>
        <authorList>
            <person name="Gibbons H.S."/>
            <person name="Broomall S.M."/>
            <person name="McNew L.A."/>
            <person name="Daligault H."/>
            <person name="Chapman C."/>
            <person name="Bruce D."/>
            <person name="Karavis M."/>
            <person name="Krepps M."/>
            <person name="McGregor P.A."/>
            <person name="Hong C."/>
            <person name="Park K.H."/>
            <person name="Akmal A."/>
            <person name="Feldman A."/>
            <person name="Lin J.S."/>
            <person name="Chang W.E."/>
            <person name="Higgs B.W."/>
            <person name="Demirev P."/>
            <person name="Lindquist J."/>
            <person name="Liem A."/>
            <person name="Fochler E."/>
            <person name="Read T.D."/>
            <person name="Tapia R."/>
            <person name="Johnson S."/>
            <person name="Bishop-Lilly K.A."/>
            <person name="Detter C."/>
            <person name="Han C."/>
            <person name="Sozhamannan S."/>
            <person name="Rosenzweig C.N."/>
            <person name="Skowronski E.W."/>
        </authorList>
    </citation>
    <scope>NUCLEOTIDE SEQUENCE [LARGE SCALE GENOMIC DNA]</scope>
    <source>
        <strain evidence="17 18">PIT1</strain>
    </source>
</reference>
<dbReference type="GO" id="GO:0006826">
    <property type="term" value="P:iron ion transport"/>
    <property type="evidence" value="ECO:0007669"/>
    <property type="project" value="UniProtKB-KW"/>
</dbReference>
<accession>A0A432ZCI5</accession>
<dbReference type="RefSeq" id="WP_126828479.1">
    <property type="nucleotide sequence ID" value="NZ_PIQG01000005.1"/>
</dbReference>
<dbReference type="PANTHER" id="PTHR32552">
    <property type="entry name" value="FERRICHROME IRON RECEPTOR-RELATED"/>
    <property type="match status" value="1"/>
</dbReference>
<dbReference type="Gene3D" id="2.40.170.20">
    <property type="entry name" value="TonB-dependent receptor, beta-barrel domain"/>
    <property type="match status" value="2"/>
</dbReference>
<evidence type="ECO:0000259" key="15">
    <source>
        <dbReference type="Pfam" id="PF00593"/>
    </source>
</evidence>
<evidence type="ECO:0000256" key="6">
    <source>
        <dbReference type="ARBA" id="ARBA00023004"/>
    </source>
</evidence>
<keyword evidence="2 11" id="KW-0813">Transport</keyword>
<keyword evidence="7" id="KW-0406">Ion transport</keyword>
<evidence type="ECO:0000256" key="7">
    <source>
        <dbReference type="ARBA" id="ARBA00023065"/>
    </source>
</evidence>
<evidence type="ECO:0000313" key="17">
    <source>
        <dbReference type="EMBL" id="RUO75634.1"/>
    </source>
</evidence>
<dbReference type="InterPro" id="IPR039426">
    <property type="entry name" value="TonB-dep_rcpt-like"/>
</dbReference>
<dbReference type="PROSITE" id="PS52016">
    <property type="entry name" value="TONB_DEPENDENT_REC_3"/>
    <property type="match status" value="1"/>
</dbReference>
<dbReference type="EMBL" id="PIQG01000005">
    <property type="protein sequence ID" value="RUO75634.1"/>
    <property type="molecule type" value="Genomic_DNA"/>
</dbReference>
<feature type="domain" description="TonB-dependent receptor-like beta-barrel" evidence="15">
    <location>
        <begin position="312"/>
        <end position="789"/>
    </location>
</feature>
<keyword evidence="18" id="KW-1185">Reference proteome</keyword>
<keyword evidence="8 12" id="KW-0798">TonB box</keyword>
<keyword evidence="14" id="KW-0732">Signal</keyword>
<organism evidence="17 18">
    <name type="scientific">Pseudidiomarina taiwanensis</name>
    <dbReference type="NCBI Taxonomy" id="337250"/>
    <lineage>
        <taxon>Bacteria</taxon>
        <taxon>Pseudomonadati</taxon>
        <taxon>Pseudomonadota</taxon>
        <taxon>Gammaproteobacteria</taxon>
        <taxon>Alteromonadales</taxon>
        <taxon>Idiomarinaceae</taxon>
        <taxon>Pseudidiomarina</taxon>
    </lineage>
</organism>
<dbReference type="Pfam" id="PF07715">
    <property type="entry name" value="Plug"/>
    <property type="match status" value="1"/>
</dbReference>
<keyword evidence="10 11" id="KW-0998">Cell outer membrane</keyword>
<evidence type="ECO:0000256" key="10">
    <source>
        <dbReference type="ARBA" id="ARBA00023237"/>
    </source>
</evidence>
<dbReference type="OrthoDB" id="7051185at2"/>
<evidence type="ECO:0000256" key="12">
    <source>
        <dbReference type="PROSITE-ProRule" id="PRU10143"/>
    </source>
</evidence>
<keyword evidence="9 11" id="KW-0472">Membrane</keyword>
<evidence type="ECO:0000256" key="2">
    <source>
        <dbReference type="ARBA" id="ARBA00022448"/>
    </source>
</evidence>
<evidence type="ECO:0000256" key="4">
    <source>
        <dbReference type="ARBA" id="ARBA00022496"/>
    </source>
</evidence>
<feature type="short sequence motif" description="TonB box" evidence="12">
    <location>
        <begin position="42"/>
        <end position="48"/>
    </location>
</feature>
<dbReference type="GO" id="GO:0009279">
    <property type="term" value="C:cell outer membrane"/>
    <property type="evidence" value="ECO:0007669"/>
    <property type="project" value="UniProtKB-SubCell"/>
</dbReference>
<comment type="similarity">
    <text evidence="11 13">Belongs to the TonB-dependent receptor family.</text>
</comment>
<dbReference type="Pfam" id="PF00593">
    <property type="entry name" value="TonB_dep_Rec_b-barrel"/>
    <property type="match status" value="1"/>
</dbReference>
<gene>
    <name evidence="17" type="ORF">CWI83_09650</name>
</gene>
<dbReference type="InterPro" id="IPR000531">
    <property type="entry name" value="Beta-barrel_TonB"/>
</dbReference>
<dbReference type="PANTHER" id="PTHR32552:SF81">
    <property type="entry name" value="TONB-DEPENDENT OUTER MEMBRANE RECEPTOR"/>
    <property type="match status" value="1"/>
</dbReference>
<evidence type="ECO:0000256" key="1">
    <source>
        <dbReference type="ARBA" id="ARBA00004571"/>
    </source>
</evidence>
<dbReference type="SUPFAM" id="SSF56935">
    <property type="entry name" value="Porins"/>
    <property type="match status" value="1"/>
</dbReference>
<evidence type="ECO:0000313" key="18">
    <source>
        <dbReference type="Proteomes" id="UP000288279"/>
    </source>
</evidence>
<sequence length="824" mass="92281">MFQQSKLTHAILVALAASAPGYALAQDASEEANDENTRAVETIEVTATKRTTNIQQTPTAVQALSEKELRDQNIGNFEDYIQYVPNVSAGGRGPGQNDVFIRGMSIQPITVMLSGAQGTMPNVALYVDEMPVTAPGRNLDVYAADLQRIEVLPGPQGTLFGASSQAGTIRYITKKPRYGITEAGFKAGFEMMPEGEMSNVTEAFLNVPIGNDMAVRAVVYNVNRGGYIDNVYGEFTLDPAINPNSAVNYGPDAKYETAYNTNLIEEDFNDSYYRGFRLSARYQINLDWELLVQHQSQDLGADGVFDYDPEVGDLQVQRFYPDQLEDSFGLTSWTLDGRLGDLEVVYTGGYLQREVEQSIDYTGYNNTGAFIGYYTCTYTNPDYIDNYGINPDVITDVRECLDPTKGFEGYQEHTRFTQEFRINYDFNDSSRVTAGVFYDDYEIETQDDYVYFNDPDRLGFAPNAPLPDANNINPNTRPPGVAFFNDITRTESQIAVFGEYTYDFTEQWSATVGLRWYDMESDYTGSSNFAAGIFNGSVDHDAGRDYDVSGGHTPEPLKLDGVIPKLTVSYQMDSSKLFYATYSEGFRPGGFNRGGGLPSANPEFPTVETTYETDDVVNYEFGWKTLLLDNTLRWNGNVYYIDWTDMQVSRFDPQNVSILTFIENAADSEIRGIESDFTWRATDNWTLMGAFSYNDTELVATNANVIEMAPVGSELPLTPKFQANFRARYDWRLDNNMDAHVQLGWLHAGKAYSSIVAADRLEQDAYDILNASVGVATGQWSAKLYINNLTDERAQMFINDMDDIPRISTNRPMTVGLAFSYNFF</sequence>
<dbReference type="AlphaFoldDB" id="A0A432ZCI5"/>
<evidence type="ECO:0000256" key="11">
    <source>
        <dbReference type="PROSITE-ProRule" id="PRU01360"/>
    </source>
</evidence>
<name>A0A432ZCI5_9GAMM</name>
<evidence type="ECO:0000256" key="5">
    <source>
        <dbReference type="ARBA" id="ARBA00022692"/>
    </source>
</evidence>
<feature type="signal peptide" evidence="14">
    <location>
        <begin position="1"/>
        <end position="25"/>
    </location>
</feature>
<dbReference type="InterPro" id="IPR036942">
    <property type="entry name" value="Beta-barrel_TonB_sf"/>
</dbReference>
<evidence type="ECO:0000259" key="16">
    <source>
        <dbReference type="Pfam" id="PF07715"/>
    </source>
</evidence>
<comment type="subcellular location">
    <subcellularLocation>
        <location evidence="1 11">Cell outer membrane</location>
        <topology evidence="1 11">Multi-pass membrane protein</topology>
    </subcellularLocation>
</comment>
<proteinExistence type="inferred from homology"/>
<protein>
    <submittedName>
        <fullName evidence="17">TonB-dependent receptor</fullName>
    </submittedName>
</protein>
<dbReference type="InterPro" id="IPR010916">
    <property type="entry name" value="TonB_box_CS"/>
</dbReference>
<keyword evidence="6" id="KW-0408">Iron</keyword>
<keyword evidence="5 11" id="KW-0812">Transmembrane</keyword>
<dbReference type="PROSITE" id="PS00430">
    <property type="entry name" value="TONB_DEPENDENT_REC_1"/>
    <property type="match status" value="1"/>
</dbReference>
<evidence type="ECO:0000256" key="8">
    <source>
        <dbReference type="ARBA" id="ARBA00023077"/>
    </source>
</evidence>
<feature type="domain" description="TonB-dependent receptor plug" evidence="16">
    <location>
        <begin position="54"/>
        <end position="168"/>
    </location>
</feature>
<evidence type="ECO:0000256" key="14">
    <source>
        <dbReference type="SAM" id="SignalP"/>
    </source>
</evidence>
<evidence type="ECO:0000256" key="9">
    <source>
        <dbReference type="ARBA" id="ARBA00023136"/>
    </source>
</evidence>
<evidence type="ECO:0000256" key="3">
    <source>
        <dbReference type="ARBA" id="ARBA00022452"/>
    </source>
</evidence>
<feature type="chain" id="PRO_5019469667" evidence="14">
    <location>
        <begin position="26"/>
        <end position="824"/>
    </location>
</feature>
<dbReference type="InterPro" id="IPR012910">
    <property type="entry name" value="Plug_dom"/>
</dbReference>
<dbReference type="Proteomes" id="UP000288279">
    <property type="component" value="Unassembled WGS sequence"/>
</dbReference>
<keyword evidence="3 11" id="KW-1134">Transmembrane beta strand</keyword>
<evidence type="ECO:0000256" key="13">
    <source>
        <dbReference type="RuleBase" id="RU003357"/>
    </source>
</evidence>